<name>A0A7G5ELB5_9BURK</name>
<dbReference type="AlphaFoldDB" id="A0A7G5ELB5"/>
<evidence type="ECO:0000313" key="1">
    <source>
        <dbReference type="EMBL" id="QMV74790.1"/>
    </source>
</evidence>
<dbReference type="RefSeq" id="WP_182324727.1">
    <property type="nucleotide sequence ID" value="NZ_CP058554.1"/>
</dbReference>
<gene>
    <name evidence="1" type="ORF">HS961_19190</name>
</gene>
<accession>A0A7G5ELB5</accession>
<dbReference type="KEGG" id="cpis:HS961_19190"/>
<keyword evidence="2" id="KW-1185">Reference proteome</keyword>
<evidence type="ECO:0000313" key="2">
    <source>
        <dbReference type="Proteomes" id="UP000515240"/>
    </source>
</evidence>
<dbReference type="EMBL" id="CP058554">
    <property type="protein sequence ID" value="QMV74790.1"/>
    <property type="molecule type" value="Genomic_DNA"/>
</dbReference>
<protein>
    <submittedName>
        <fullName evidence="1">Uncharacterized protein</fullName>
    </submittedName>
</protein>
<sequence>MPEFLLCRVEDTFLVSGRGLIVAPGFPASAYRFDANQQVRVVRPDGENLECSAVFQIPFQAPPAKVLSFFCTLPAATKQSVPIGSEIWLLGRNESDVKLAADA</sequence>
<organism evidence="1 2">
    <name type="scientific">Comamonas piscis</name>
    <dbReference type="NCBI Taxonomy" id="1562974"/>
    <lineage>
        <taxon>Bacteria</taxon>
        <taxon>Pseudomonadati</taxon>
        <taxon>Pseudomonadota</taxon>
        <taxon>Betaproteobacteria</taxon>
        <taxon>Burkholderiales</taxon>
        <taxon>Comamonadaceae</taxon>
        <taxon>Comamonas</taxon>
    </lineage>
</organism>
<dbReference type="Proteomes" id="UP000515240">
    <property type="component" value="Chromosome"/>
</dbReference>
<proteinExistence type="predicted"/>
<reference evidence="1 2" key="1">
    <citation type="journal article" date="2020" name="G3 (Bethesda)">
        <title>CeMbio - The Caenorhabditis elegans Microbiome Resource.</title>
        <authorList>
            <person name="Dirksen P."/>
            <person name="Assie A."/>
            <person name="Zimmermann J."/>
            <person name="Zhang F."/>
            <person name="Tietje A.M."/>
            <person name="Marsh S.A."/>
            <person name="Felix M.A."/>
            <person name="Shapira M."/>
            <person name="Kaleta C."/>
            <person name="Schulenburg H."/>
            <person name="Samuel B."/>
        </authorList>
    </citation>
    <scope>NUCLEOTIDE SEQUENCE [LARGE SCALE GENOMIC DNA]</scope>
    <source>
        <strain evidence="1 2">BIGb0172</strain>
    </source>
</reference>